<protein>
    <recommendedName>
        <fullName evidence="8">Trafficking protein particle complex subunit</fullName>
    </recommendedName>
</protein>
<reference evidence="9" key="1">
    <citation type="submission" date="2021-01" db="EMBL/GenBank/DDBJ databases">
        <authorList>
            <person name="Corre E."/>
            <person name="Pelletier E."/>
            <person name="Niang G."/>
            <person name="Scheremetjew M."/>
            <person name="Finn R."/>
            <person name="Kale V."/>
            <person name="Holt S."/>
            <person name="Cochrane G."/>
            <person name="Meng A."/>
            <person name="Brown T."/>
            <person name="Cohen L."/>
        </authorList>
    </citation>
    <scope>NUCLEOTIDE SEQUENCE</scope>
    <source>
        <strain evidence="9">SL-175</strain>
    </source>
</reference>
<keyword evidence="7 8" id="KW-0333">Golgi apparatus</keyword>
<dbReference type="GO" id="GO:0048193">
    <property type="term" value="P:Golgi vesicle transport"/>
    <property type="evidence" value="ECO:0007669"/>
    <property type="project" value="InterPro"/>
</dbReference>
<evidence type="ECO:0000256" key="3">
    <source>
        <dbReference type="ARBA" id="ARBA00006218"/>
    </source>
</evidence>
<evidence type="ECO:0000256" key="2">
    <source>
        <dbReference type="ARBA" id="ARBA00004240"/>
    </source>
</evidence>
<dbReference type="GO" id="GO:0030008">
    <property type="term" value="C:TRAPP complex"/>
    <property type="evidence" value="ECO:0007669"/>
    <property type="project" value="InterPro"/>
</dbReference>
<comment type="function">
    <text evidence="8">May play a role in vesicular transport from endoplasmic reticulum to Golgi.</text>
</comment>
<evidence type="ECO:0000256" key="5">
    <source>
        <dbReference type="ARBA" id="ARBA00022824"/>
    </source>
</evidence>
<dbReference type="InterPro" id="IPR016721">
    <property type="entry name" value="Bet3"/>
</dbReference>
<evidence type="ECO:0000313" key="9">
    <source>
        <dbReference type="EMBL" id="CAD8722044.1"/>
    </source>
</evidence>
<evidence type="ECO:0000256" key="7">
    <source>
        <dbReference type="ARBA" id="ARBA00023034"/>
    </source>
</evidence>
<organism evidence="9">
    <name type="scientific">Mantoniella antarctica</name>
    <dbReference type="NCBI Taxonomy" id="81844"/>
    <lineage>
        <taxon>Eukaryota</taxon>
        <taxon>Viridiplantae</taxon>
        <taxon>Chlorophyta</taxon>
        <taxon>Mamiellophyceae</taxon>
        <taxon>Mamiellales</taxon>
        <taxon>Mamiellaceae</taxon>
        <taxon>Mantoniella</taxon>
    </lineage>
</organism>
<keyword evidence="5" id="KW-0256">Endoplasmic reticulum</keyword>
<evidence type="ECO:0000256" key="4">
    <source>
        <dbReference type="ARBA" id="ARBA00022448"/>
    </source>
</evidence>
<dbReference type="AlphaFoldDB" id="A0A7S0T530"/>
<evidence type="ECO:0000256" key="1">
    <source>
        <dbReference type="ARBA" id="ARBA00004222"/>
    </source>
</evidence>
<comment type="subunit">
    <text evidence="8">Homodimer.</text>
</comment>
<dbReference type="PIRSF" id="PIRSF018293">
    <property type="entry name" value="TRAPP_I_complex_Bet3"/>
    <property type="match status" value="1"/>
</dbReference>
<dbReference type="Gene3D" id="3.30.1380.20">
    <property type="entry name" value="Trafficking protein particle complex subunit 3"/>
    <property type="match status" value="1"/>
</dbReference>
<dbReference type="CDD" id="cd14942">
    <property type="entry name" value="TRAPPC3_bet3"/>
    <property type="match status" value="1"/>
</dbReference>
<proteinExistence type="inferred from homology"/>
<gene>
    <name evidence="9" type="ORF">MANT1106_LOCUS21258</name>
</gene>
<dbReference type="PANTHER" id="PTHR13048">
    <property type="entry name" value="TRAFFICKING PROTEIN PARTICLE COMPLEX SUBUNIT 3"/>
    <property type="match status" value="1"/>
</dbReference>
<name>A0A7S0T530_9CHLO</name>
<dbReference type="InterPro" id="IPR007194">
    <property type="entry name" value="TRAPP_component"/>
</dbReference>
<dbReference type="InterPro" id="IPR024096">
    <property type="entry name" value="NO_sig/Golgi_transp_ligand-bd"/>
</dbReference>
<accession>A0A7S0T530</accession>
<keyword evidence="6 8" id="KW-0931">ER-Golgi transport</keyword>
<sequence length="193" mass="21512">MASRSSRVGGRNPEQAGQAAWLATEKVNAELFTLTYGAIVRQVLHDYEDCVEEVNKKLDSMGHNIGCRLVEDFLAKTNTQRCGDFRDTAEVVAKVALRMFLGISASVTGWNAEGTACVVVLETNPLAEFVELPEQYRALSYCQMLCGVIRGALEMVNMRVECDFSKDTLRGDDGFELRLKLLEVMPEVYPFDD</sequence>
<dbReference type="FunFam" id="3.30.1380.20:FF:000001">
    <property type="entry name" value="Trafficking protein particle complex subunit BET3"/>
    <property type="match status" value="1"/>
</dbReference>
<dbReference type="GO" id="GO:0005794">
    <property type="term" value="C:Golgi apparatus"/>
    <property type="evidence" value="ECO:0007669"/>
    <property type="project" value="UniProtKB-SubCell"/>
</dbReference>
<dbReference type="Pfam" id="PF04051">
    <property type="entry name" value="TRAPP"/>
    <property type="match status" value="1"/>
</dbReference>
<keyword evidence="4 8" id="KW-0813">Transport</keyword>
<comment type="subcellular location">
    <subcellularLocation>
        <location evidence="2">Endoplasmic reticulum</location>
    </subcellularLocation>
    <subcellularLocation>
        <location evidence="1 8">Golgi apparatus</location>
        <location evidence="1 8">cis-Golgi network</location>
    </subcellularLocation>
</comment>
<dbReference type="GO" id="GO:0005783">
    <property type="term" value="C:endoplasmic reticulum"/>
    <property type="evidence" value="ECO:0007669"/>
    <property type="project" value="UniProtKB-SubCell"/>
</dbReference>
<evidence type="ECO:0000256" key="6">
    <source>
        <dbReference type="ARBA" id="ARBA00022892"/>
    </source>
</evidence>
<dbReference type="EMBL" id="HBFC01035737">
    <property type="protein sequence ID" value="CAD8722044.1"/>
    <property type="molecule type" value="Transcribed_RNA"/>
</dbReference>
<dbReference type="SUPFAM" id="SSF111126">
    <property type="entry name" value="Ligand-binding domain in the NO signalling and Golgi transport"/>
    <property type="match status" value="1"/>
</dbReference>
<evidence type="ECO:0000256" key="8">
    <source>
        <dbReference type="PIRNR" id="PIRNR018293"/>
    </source>
</evidence>
<dbReference type="GO" id="GO:0016236">
    <property type="term" value="P:macroautophagy"/>
    <property type="evidence" value="ECO:0007669"/>
    <property type="project" value="UniProtKB-ARBA"/>
</dbReference>
<comment type="similarity">
    <text evidence="3 8">Belongs to the TRAPP small subunits family. BET3 subfamily.</text>
</comment>